<dbReference type="EMBL" id="JACASE010000005">
    <property type="protein sequence ID" value="KAF6464715.1"/>
    <property type="molecule type" value="Genomic_DNA"/>
</dbReference>
<name>A0A7J8GYG9_ROUAE</name>
<feature type="region of interest" description="Disordered" evidence="1">
    <location>
        <begin position="1"/>
        <end position="52"/>
    </location>
</feature>
<dbReference type="Proteomes" id="UP000593571">
    <property type="component" value="Unassembled WGS sequence"/>
</dbReference>
<proteinExistence type="predicted"/>
<keyword evidence="3" id="KW-1185">Reference proteome</keyword>
<protein>
    <submittedName>
        <fullName evidence="2">Cortactin</fullName>
    </submittedName>
</protein>
<dbReference type="AlphaFoldDB" id="A0A7J8GYG9"/>
<accession>A0A7J8GYG9</accession>
<sequence>MGGQNRAGLRAPGAYQHPQAEGECFSRTPDAQGEGAGNRAQGLPASGTWPGGRRAYPLPRAVVHPALATVRSGLYAVTVSESL</sequence>
<evidence type="ECO:0000313" key="3">
    <source>
        <dbReference type="Proteomes" id="UP000593571"/>
    </source>
</evidence>
<reference evidence="2 3" key="1">
    <citation type="journal article" date="2020" name="Nature">
        <title>Six reference-quality genomes reveal evolution of bat adaptations.</title>
        <authorList>
            <person name="Jebb D."/>
            <person name="Huang Z."/>
            <person name="Pippel M."/>
            <person name="Hughes G.M."/>
            <person name="Lavrichenko K."/>
            <person name="Devanna P."/>
            <person name="Winkler S."/>
            <person name="Jermiin L.S."/>
            <person name="Skirmuntt E.C."/>
            <person name="Katzourakis A."/>
            <person name="Burkitt-Gray L."/>
            <person name="Ray D.A."/>
            <person name="Sullivan K.A.M."/>
            <person name="Roscito J.G."/>
            <person name="Kirilenko B.M."/>
            <person name="Davalos L.M."/>
            <person name="Corthals A.P."/>
            <person name="Power M.L."/>
            <person name="Jones G."/>
            <person name="Ransome R.D."/>
            <person name="Dechmann D.K.N."/>
            <person name="Locatelli A.G."/>
            <person name="Puechmaille S.J."/>
            <person name="Fedrigo O."/>
            <person name="Jarvis E.D."/>
            <person name="Hiller M."/>
            <person name="Vernes S.C."/>
            <person name="Myers E.W."/>
            <person name="Teeling E.C."/>
        </authorList>
    </citation>
    <scope>NUCLEOTIDE SEQUENCE [LARGE SCALE GENOMIC DNA]</scope>
    <source>
        <strain evidence="2">MRouAeg1</strain>
        <tissue evidence="2">Muscle</tissue>
    </source>
</reference>
<gene>
    <name evidence="2" type="ORF">HJG63_003496</name>
</gene>
<evidence type="ECO:0000256" key="1">
    <source>
        <dbReference type="SAM" id="MobiDB-lite"/>
    </source>
</evidence>
<evidence type="ECO:0000313" key="2">
    <source>
        <dbReference type="EMBL" id="KAF6464715.1"/>
    </source>
</evidence>
<comment type="caution">
    <text evidence="2">The sequence shown here is derived from an EMBL/GenBank/DDBJ whole genome shotgun (WGS) entry which is preliminary data.</text>
</comment>
<organism evidence="2 3">
    <name type="scientific">Rousettus aegyptiacus</name>
    <name type="common">Egyptian fruit bat</name>
    <name type="synonym">Pteropus aegyptiacus</name>
    <dbReference type="NCBI Taxonomy" id="9407"/>
    <lineage>
        <taxon>Eukaryota</taxon>
        <taxon>Metazoa</taxon>
        <taxon>Chordata</taxon>
        <taxon>Craniata</taxon>
        <taxon>Vertebrata</taxon>
        <taxon>Euteleostomi</taxon>
        <taxon>Mammalia</taxon>
        <taxon>Eutheria</taxon>
        <taxon>Laurasiatheria</taxon>
        <taxon>Chiroptera</taxon>
        <taxon>Yinpterochiroptera</taxon>
        <taxon>Pteropodoidea</taxon>
        <taxon>Pteropodidae</taxon>
        <taxon>Rousettinae</taxon>
        <taxon>Rousettus</taxon>
    </lineage>
</organism>